<evidence type="ECO:0000313" key="2">
    <source>
        <dbReference type="Proteomes" id="UP001497535"/>
    </source>
</evidence>
<gene>
    <name evidence="1" type="ORF">MENTE1834_LOCUS8660</name>
</gene>
<organism evidence="1 2">
    <name type="scientific">Meloidogyne enterolobii</name>
    <name type="common">Root-knot nematode worm</name>
    <name type="synonym">Meloidogyne mayaguensis</name>
    <dbReference type="NCBI Taxonomy" id="390850"/>
    <lineage>
        <taxon>Eukaryota</taxon>
        <taxon>Metazoa</taxon>
        <taxon>Ecdysozoa</taxon>
        <taxon>Nematoda</taxon>
        <taxon>Chromadorea</taxon>
        <taxon>Rhabditida</taxon>
        <taxon>Tylenchina</taxon>
        <taxon>Tylenchomorpha</taxon>
        <taxon>Tylenchoidea</taxon>
        <taxon>Meloidogynidae</taxon>
        <taxon>Meloidogyninae</taxon>
        <taxon>Meloidogyne</taxon>
    </lineage>
</organism>
<sequence>MTPQILRVVGVILCCCLKYTHSLFFPSHKYLSSSPFVFVCSQLCSFRKHAFAVGENSGECIR</sequence>
<accession>A0ACB0Y8A3</accession>
<reference evidence="1" key="1">
    <citation type="submission" date="2023-11" db="EMBL/GenBank/DDBJ databases">
        <authorList>
            <person name="Poullet M."/>
        </authorList>
    </citation>
    <scope>NUCLEOTIDE SEQUENCE</scope>
    <source>
        <strain evidence="1">E1834</strain>
    </source>
</reference>
<comment type="caution">
    <text evidence="1">The sequence shown here is derived from an EMBL/GenBank/DDBJ whole genome shotgun (WGS) entry which is preliminary data.</text>
</comment>
<protein>
    <submittedName>
        <fullName evidence="1">Uncharacterized protein</fullName>
    </submittedName>
</protein>
<keyword evidence="2" id="KW-1185">Reference proteome</keyword>
<dbReference type="EMBL" id="CAVMJV010000007">
    <property type="protein sequence ID" value="CAK5035156.1"/>
    <property type="molecule type" value="Genomic_DNA"/>
</dbReference>
<evidence type="ECO:0000313" key="1">
    <source>
        <dbReference type="EMBL" id="CAK5035156.1"/>
    </source>
</evidence>
<dbReference type="Proteomes" id="UP001497535">
    <property type="component" value="Unassembled WGS sequence"/>
</dbReference>
<proteinExistence type="predicted"/>
<name>A0ACB0Y8A3_MELEN</name>